<dbReference type="InterPro" id="IPR036890">
    <property type="entry name" value="HATPase_C_sf"/>
</dbReference>
<proteinExistence type="predicted"/>
<protein>
    <submittedName>
        <fullName evidence="1">Phosphate regulon sensor protein PhoR</fullName>
    </submittedName>
</protein>
<evidence type="ECO:0000313" key="2">
    <source>
        <dbReference type="Proteomes" id="UP000019488"/>
    </source>
</evidence>
<sequence length="37" mass="3918">MAIVKELVDSIGGAIHVKSQRGVGSTFTVEFPITDNT</sequence>
<name>X0PK31_9LACO</name>
<accession>X0PK31</accession>
<evidence type="ECO:0000313" key="1">
    <source>
        <dbReference type="EMBL" id="GAF37642.1"/>
    </source>
</evidence>
<dbReference type="SUPFAM" id="SSF55874">
    <property type="entry name" value="ATPase domain of HSP90 chaperone/DNA topoisomerase II/histidine kinase"/>
    <property type="match status" value="1"/>
</dbReference>
<comment type="caution">
    <text evidence="1">The sequence shown here is derived from an EMBL/GenBank/DDBJ whole genome shotgun (WGS) entry which is preliminary data.</text>
</comment>
<organism evidence="1 2">
    <name type="scientific">Lentilactobacillus farraginis DSM 18382 = JCM 14108</name>
    <dbReference type="NCBI Taxonomy" id="1423743"/>
    <lineage>
        <taxon>Bacteria</taxon>
        <taxon>Bacillati</taxon>
        <taxon>Bacillota</taxon>
        <taxon>Bacilli</taxon>
        <taxon>Lactobacillales</taxon>
        <taxon>Lactobacillaceae</taxon>
        <taxon>Lentilactobacillus</taxon>
    </lineage>
</organism>
<dbReference type="Gene3D" id="3.30.565.10">
    <property type="entry name" value="Histidine kinase-like ATPase, C-terminal domain"/>
    <property type="match status" value="1"/>
</dbReference>
<dbReference type="Proteomes" id="UP000019488">
    <property type="component" value="Unassembled WGS sequence"/>
</dbReference>
<gene>
    <name evidence="1" type="ORF">JCM14108_2698</name>
</gene>
<dbReference type="AlphaFoldDB" id="X0PK31"/>
<reference evidence="1" key="1">
    <citation type="journal article" date="2014" name="Genome Announc.">
        <title>Draft Genome Sequences of Two Lactobacillus Strains, L. farraginis JCM 14108T and L. composti JCM 14202T, Isolated from Compost of Distilled Shochu Residue.</title>
        <authorList>
            <person name="Yuki M."/>
            <person name="Oshima K."/>
            <person name="Suda W."/>
            <person name="Kitahara M."/>
            <person name="Kitamura K."/>
            <person name="Iida T."/>
            <person name="Hattori M."/>
            <person name="Ohkuma M."/>
        </authorList>
    </citation>
    <scope>NUCLEOTIDE SEQUENCE [LARGE SCALE GENOMIC DNA]</scope>
    <source>
        <strain evidence="1">JCM 14108</strain>
    </source>
</reference>
<dbReference type="EMBL" id="BAKI01000040">
    <property type="protein sequence ID" value="GAF37642.1"/>
    <property type="molecule type" value="Genomic_DNA"/>
</dbReference>